<gene>
    <name evidence="2" type="ORF">MKW98_002666</name>
</gene>
<sequence>MEFLCFIVRSKFLAPLILLLLITLISLGSGFDSTDEDQKVGTVVSPYVTSYLNFAAAKIDEIICYYKRFLHFAAEEIVPWIKDRYVRYWNFTAETTLEEVIASIRSFNILLIDQKFKEYSYLFVFNGLIILSVWYYLSPPTKRMKVYRRKKAQDIQGCFEKNPSFYLKKPRENKSNIGRGTARW</sequence>
<reference evidence="2" key="1">
    <citation type="submission" date="2022-04" db="EMBL/GenBank/DDBJ databases">
        <title>A functionally conserved STORR gene fusion in Papaver species that diverged 16.8 million years ago.</title>
        <authorList>
            <person name="Catania T."/>
        </authorList>
    </citation>
    <scope>NUCLEOTIDE SEQUENCE</scope>
    <source>
        <strain evidence="2">S-188037</strain>
    </source>
</reference>
<keyword evidence="3" id="KW-1185">Reference proteome</keyword>
<accession>A0AAD4XCJ7</accession>
<dbReference type="EMBL" id="JAJJMB010012161">
    <property type="protein sequence ID" value="KAI3885274.1"/>
    <property type="molecule type" value="Genomic_DNA"/>
</dbReference>
<dbReference type="Proteomes" id="UP001202328">
    <property type="component" value="Unassembled WGS sequence"/>
</dbReference>
<evidence type="ECO:0000256" key="1">
    <source>
        <dbReference type="SAM" id="Phobius"/>
    </source>
</evidence>
<name>A0AAD4XCJ7_9MAGN</name>
<comment type="caution">
    <text evidence="2">The sequence shown here is derived from an EMBL/GenBank/DDBJ whole genome shotgun (WGS) entry which is preliminary data.</text>
</comment>
<feature type="transmembrane region" description="Helical" evidence="1">
    <location>
        <begin position="12"/>
        <end position="31"/>
    </location>
</feature>
<organism evidence="2 3">
    <name type="scientific">Papaver atlanticum</name>
    <dbReference type="NCBI Taxonomy" id="357466"/>
    <lineage>
        <taxon>Eukaryota</taxon>
        <taxon>Viridiplantae</taxon>
        <taxon>Streptophyta</taxon>
        <taxon>Embryophyta</taxon>
        <taxon>Tracheophyta</taxon>
        <taxon>Spermatophyta</taxon>
        <taxon>Magnoliopsida</taxon>
        <taxon>Ranunculales</taxon>
        <taxon>Papaveraceae</taxon>
        <taxon>Papaveroideae</taxon>
        <taxon>Papaver</taxon>
    </lineage>
</organism>
<dbReference type="AlphaFoldDB" id="A0AAD4XCJ7"/>
<evidence type="ECO:0000313" key="3">
    <source>
        <dbReference type="Proteomes" id="UP001202328"/>
    </source>
</evidence>
<evidence type="ECO:0000313" key="2">
    <source>
        <dbReference type="EMBL" id="KAI3885274.1"/>
    </source>
</evidence>
<keyword evidence="1" id="KW-0472">Membrane</keyword>
<feature type="transmembrane region" description="Helical" evidence="1">
    <location>
        <begin position="119"/>
        <end position="137"/>
    </location>
</feature>
<protein>
    <submittedName>
        <fullName evidence="2">Uncharacterized protein</fullName>
    </submittedName>
</protein>
<keyword evidence="1" id="KW-0812">Transmembrane</keyword>
<proteinExistence type="predicted"/>
<keyword evidence="1" id="KW-1133">Transmembrane helix</keyword>